<accession>A0A939ME50</accession>
<proteinExistence type="predicted"/>
<dbReference type="AlphaFoldDB" id="A0A939ME50"/>
<dbReference type="EMBL" id="CP086136">
    <property type="protein sequence ID" value="UEM11748.1"/>
    <property type="molecule type" value="Genomic_DNA"/>
</dbReference>
<name>A0A939ME50_9BRAD</name>
<reference evidence="2 3" key="2">
    <citation type="journal article" date="2022" name="Int. J. Syst. Evol. Microbiol.">
        <title>Strains of Bradyrhizobium barranii sp. nov. associated with legumes native to Canada are symbionts of soybeans and belong to different subspecies (subsp. barranii subsp. nov. and subsp. apii subsp. nov.) and symbiovars (sv. glycinearum and sv. septentrionale).</title>
        <authorList>
            <person name="Bromfield E.S.P."/>
            <person name="Cloutier S."/>
            <person name="Wasai-Hara S."/>
            <person name="Minamisawa K."/>
        </authorList>
    </citation>
    <scope>NUCLEOTIDE SEQUENCE [LARGE SCALE GENOMIC DNA]</scope>
    <source>
        <strain evidence="2 3">144S4</strain>
    </source>
</reference>
<sequence>MIKIPHADEGGICPLHREDMSKVCHRCPWWTLVRGKNPQSEEMIDDWRCAVALLPMLLVENAQMQRQTGAAIETFRNDVVSGVVQAVSHAADNAGRLIDARNNRRQ</sequence>
<dbReference type="EMBL" id="JAGEMI010000001">
    <property type="protein sequence ID" value="MBO1868231.1"/>
    <property type="molecule type" value="Genomic_DNA"/>
</dbReference>
<evidence type="ECO:0000313" key="1">
    <source>
        <dbReference type="EMBL" id="MBO1868231.1"/>
    </source>
</evidence>
<dbReference type="Proteomes" id="UP000664702">
    <property type="component" value="Chromosome"/>
</dbReference>
<gene>
    <name evidence="2" type="ORF">J4G43_046075</name>
    <name evidence="1" type="ORF">J4G43_47795</name>
</gene>
<evidence type="ECO:0000313" key="3">
    <source>
        <dbReference type="Proteomes" id="UP000664702"/>
    </source>
</evidence>
<dbReference type="RefSeq" id="WP_208088785.1">
    <property type="nucleotide sequence ID" value="NZ_CP086136.1"/>
</dbReference>
<reference evidence="1" key="1">
    <citation type="submission" date="2021-03" db="EMBL/GenBank/DDBJ databases">
        <title>Whole Genome Sequence of Bradyrhizobium sp. Strain 144S4.</title>
        <authorList>
            <person name="Bromfield E.S.P."/>
            <person name="Cloutier S."/>
        </authorList>
    </citation>
    <scope>NUCLEOTIDE SEQUENCE [LARGE SCALE GENOMIC DNA]</scope>
    <source>
        <strain evidence="1">144S4</strain>
    </source>
</reference>
<organism evidence="1">
    <name type="scientific">Bradyrhizobium barranii subsp. barranii</name>
    <dbReference type="NCBI Taxonomy" id="2823807"/>
    <lineage>
        <taxon>Bacteria</taxon>
        <taxon>Pseudomonadati</taxon>
        <taxon>Pseudomonadota</taxon>
        <taxon>Alphaproteobacteria</taxon>
        <taxon>Hyphomicrobiales</taxon>
        <taxon>Nitrobacteraceae</taxon>
        <taxon>Bradyrhizobium</taxon>
        <taxon>Bradyrhizobium barranii</taxon>
    </lineage>
</organism>
<dbReference type="KEGG" id="bban:J4G43_046075"/>
<protein>
    <submittedName>
        <fullName evidence="1">Uncharacterized protein</fullName>
    </submittedName>
</protein>
<evidence type="ECO:0000313" key="2">
    <source>
        <dbReference type="EMBL" id="UEM11748.1"/>
    </source>
</evidence>